<protein>
    <submittedName>
        <fullName evidence="2">2-polyprenyl-6-methoxyphenol hydroxylase-like FAD-dependent oxidoreductase</fullName>
    </submittedName>
</protein>
<feature type="domain" description="2,6-dihydroxypyridine 3-monooxygenase substrate binding" evidence="1">
    <location>
        <begin position="171"/>
        <end position="299"/>
    </location>
</feature>
<dbReference type="InterPro" id="IPR036188">
    <property type="entry name" value="FAD/NAD-bd_sf"/>
</dbReference>
<comment type="caution">
    <text evidence="2">The sequence shown here is derived from an EMBL/GenBank/DDBJ whole genome shotgun (WGS) entry which is preliminary data.</text>
</comment>
<dbReference type="InterPro" id="IPR054707">
    <property type="entry name" value="DhpH_subs-bd"/>
</dbReference>
<dbReference type="Pfam" id="PF22607">
    <property type="entry name" value="FAD_binding-like"/>
    <property type="match status" value="1"/>
</dbReference>
<dbReference type="AlphaFoldDB" id="A0A4Q7S0G7"/>
<dbReference type="NCBIfam" id="NF005566">
    <property type="entry name" value="PRK07236.1"/>
    <property type="match status" value="1"/>
</dbReference>
<dbReference type="PANTHER" id="PTHR47469">
    <property type="entry name" value="MONOOXYGENASE-LIKE"/>
    <property type="match status" value="1"/>
</dbReference>
<sequence>MAKSPSPKAIIIGGSLGGLLTAVCLRAAGWDAQVFERSPLALDSRGGGLVLQPAVEAALDFAGIPAGPDFGVPSRDRTFVSRNGSIRRMYMPQTQIAWNGLYQRLRQAVDPATLHAGETFVSFAEEGAGAGRRVSVRFASGRVEQGDLLVAADGPLSAVRSQVLPDAAPRYAGYAAWRGVLPERALTEGARELLQGTFAFQDGRGHQFLTYAIPGEDGSVRIGERRQNWVWYRPVAQGAMLDAVLRDRKGQQHTHSLPPGAMRDAEVRMLQLAALDVLAPHLASLVTATPDPFLQLIQDYEAPHMVFGRVVLLGDAAFVARPHTGAGAGKAAANALALAEALRTGPVDTALAEFEASQLPADRQLVRWGITLGRRIMGGAVAQLA</sequence>
<evidence type="ECO:0000313" key="2">
    <source>
        <dbReference type="EMBL" id="RZT39614.1"/>
    </source>
</evidence>
<evidence type="ECO:0000313" key="3">
    <source>
        <dbReference type="Proteomes" id="UP000291078"/>
    </source>
</evidence>
<dbReference type="PANTHER" id="PTHR47469:SF2">
    <property type="entry name" value="OS06G0597600 PROTEIN"/>
    <property type="match status" value="1"/>
</dbReference>
<dbReference type="Proteomes" id="UP000291078">
    <property type="component" value="Unassembled WGS sequence"/>
</dbReference>
<evidence type="ECO:0000259" key="1">
    <source>
        <dbReference type="Pfam" id="PF22607"/>
    </source>
</evidence>
<dbReference type="EMBL" id="SGXM01000002">
    <property type="protein sequence ID" value="RZT39614.1"/>
    <property type="molecule type" value="Genomic_DNA"/>
</dbReference>
<reference evidence="2 3" key="1">
    <citation type="journal article" date="2015" name="Stand. Genomic Sci.">
        <title>Genomic Encyclopedia of Bacterial and Archaeal Type Strains, Phase III: the genomes of soil and plant-associated and newly described type strains.</title>
        <authorList>
            <person name="Whitman W.B."/>
            <person name="Woyke T."/>
            <person name="Klenk H.P."/>
            <person name="Zhou Y."/>
            <person name="Lilburn T.G."/>
            <person name="Beck B.J."/>
            <person name="De Vos P."/>
            <person name="Vandamme P."/>
            <person name="Eisen J.A."/>
            <person name="Garrity G."/>
            <person name="Hugenholtz P."/>
            <person name="Kyrpides N.C."/>
        </authorList>
    </citation>
    <scope>NUCLEOTIDE SEQUENCE [LARGE SCALE GENOMIC DNA]</scope>
    <source>
        <strain evidence="2 3">ASC-9842</strain>
    </source>
</reference>
<dbReference type="SUPFAM" id="SSF51905">
    <property type="entry name" value="FAD/NAD(P)-binding domain"/>
    <property type="match status" value="1"/>
</dbReference>
<dbReference type="SUPFAM" id="SSF54373">
    <property type="entry name" value="FAD-linked reductases, C-terminal domain"/>
    <property type="match status" value="1"/>
</dbReference>
<dbReference type="RefSeq" id="WP_130391748.1">
    <property type="nucleotide sequence ID" value="NZ_SGXM01000002.1"/>
</dbReference>
<dbReference type="Gene3D" id="3.50.50.60">
    <property type="entry name" value="FAD/NAD(P)-binding domain"/>
    <property type="match status" value="2"/>
</dbReference>
<organism evidence="2 3">
    <name type="scientific">Cupriavidus agavae</name>
    <dbReference type="NCBI Taxonomy" id="1001822"/>
    <lineage>
        <taxon>Bacteria</taxon>
        <taxon>Pseudomonadati</taxon>
        <taxon>Pseudomonadota</taxon>
        <taxon>Betaproteobacteria</taxon>
        <taxon>Burkholderiales</taxon>
        <taxon>Burkholderiaceae</taxon>
        <taxon>Cupriavidus</taxon>
    </lineage>
</organism>
<gene>
    <name evidence="2" type="ORF">EV147_2809</name>
</gene>
<name>A0A4Q7S0G7_9BURK</name>
<proteinExistence type="predicted"/>
<accession>A0A4Q7S0G7</accession>
<dbReference type="OrthoDB" id="8591538at2"/>
<dbReference type="InterPro" id="IPR053212">
    <property type="entry name" value="DHP_3-monooxygenase"/>
</dbReference>
<keyword evidence="3" id="KW-1185">Reference proteome</keyword>
<dbReference type="PRINTS" id="PR00420">
    <property type="entry name" value="RNGMNOXGNASE"/>
</dbReference>